<reference evidence="1" key="1">
    <citation type="submission" date="2021-01" db="EMBL/GenBank/DDBJ databases">
        <title>Genomic Encyclopedia of Type Strains, Phase IV (KMG-IV): sequencing the most valuable type-strain genomes for metagenomic binning, comparative biology and taxonomic classification.</title>
        <authorList>
            <person name="Goeker M."/>
        </authorList>
    </citation>
    <scope>NUCLEOTIDE SEQUENCE</scope>
    <source>
        <strain evidence="1">DSM 23230</strain>
    </source>
</reference>
<comment type="caution">
    <text evidence="1">The sequence shown here is derived from an EMBL/GenBank/DDBJ whole genome shotgun (WGS) entry which is preliminary data.</text>
</comment>
<organism evidence="1 2">
    <name type="scientific">Halanaerobacter jeridensis</name>
    <dbReference type="NCBI Taxonomy" id="706427"/>
    <lineage>
        <taxon>Bacteria</taxon>
        <taxon>Bacillati</taxon>
        <taxon>Bacillota</taxon>
        <taxon>Clostridia</taxon>
        <taxon>Halanaerobiales</taxon>
        <taxon>Halobacteroidaceae</taxon>
        <taxon>Halanaerobacter</taxon>
    </lineage>
</organism>
<gene>
    <name evidence="1" type="ORF">JOC47_001208</name>
</gene>
<evidence type="ECO:0000313" key="1">
    <source>
        <dbReference type="EMBL" id="MBM7556365.1"/>
    </source>
</evidence>
<evidence type="ECO:0000313" key="2">
    <source>
        <dbReference type="Proteomes" id="UP000774000"/>
    </source>
</evidence>
<dbReference type="Proteomes" id="UP000774000">
    <property type="component" value="Unassembled WGS sequence"/>
</dbReference>
<protein>
    <submittedName>
        <fullName evidence="1">Uncharacterized protein</fullName>
    </submittedName>
</protein>
<dbReference type="RefSeq" id="WP_204701145.1">
    <property type="nucleotide sequence ID" value="NZ_JAFBDQ010000005.1"/>
</dbReference>
<dbReference type="AlphaFoldDB" id="A0A938XW55"/>
<dbReference type="EMBL" id="JAFBDQ010000005">
    <property type="protein sequence ID" value="MBM7556365.1"/>
    <property type="molecule type" value="Genomic_DNA"/>
</dbReference>
<name>A0A938XW55_9FIRM</name>
<sequence length="161" mass="18407">MKTIDVIELNEEGVAVNDNEKNYFDGQGDYPDGNYFREDGEPTNIAGEWLVIDELLDIDNNYLTYAQLQDDELTLVKLPEKYVEKDYLIDYETDEECPVGVDVLVRENGFNVDIVPGCAYQGDANVSNHLDGHKYSGYLGFQLNDDYFVTYKKGEFKMLSL</sequence>
<accession>A0A938XW55</accession>
<proteinExistence type="predicted"/>
<keyword evidence="2" id="KW-1185">Reference proteome</keyword>